<dbReference type="GeneID" id="106805473"/>
<protein>
    <recommendedName>
        <fullName evidence="3">glutathione transferase</fullName>
        <ecNumber evidence="3">2.5.1.18</ecNumber>
    </recommendedName>
</protein>
<accession>A0ABM1DRI1</accession>
<dbReference type="Proteomes" id="UP000695022">
    <property type="component" value="Unplaced"/>
</dbReference>
<dbReference type="SUPFAM" id="SSF52833">
    <property type="entry name" value="Thioredoxin-like"/>
    <property type="match status" value="1"/>
</dbReference>
<evidence type="ECO:0000256" key="5">
    <source>
        <dbReference type="ARBA" id="ARBA00047960"/>
    </source>
</evidence>
<proteinExistence type="inferred from homology"/>
<dbReference type="EC" id="2.5.1.18" evidence="3"/>
<feature type="domain" description="GST C-terminal" evidence="7">
    <location>
        <begin position="90"/>
        <end position="220"/>
    </location>
</feature>
<evidence type="ECO:0000256" key="2">
    <source>
        <dbReference type="ARBA" id="ARBA00005861"/>
    </source>
</evidence>
<evidence type="ECO:0000256" key="1">
    <source>
        <dbReference type="ARBA" id="ARBA00003701"/>
    </source>
</evidence>
<keyword evidence="4" id="KW-0808">Transferase</keyword>
<sequence>MAPVLGYWYFRELAQPNRLLLAYTETEFEDKMYDCGPGPKFDRSCWTDVKPTLGLPFPNLPYYVDGDLKLTQSNTIIRYLGRKHGLAAKTEAEQIREDILVDQSFDIRMGFAMTCYAFGKTYEEFERMKEGYLKELPSKLGAFAEFLGDKKWFTGKNLNFVDFIIYELLDVHVELEPTCLDELKTLQAFKLRFEALPTIKKYMASDEVHKGSPQRQDGEVWQPVDLWEITNSNFDKLWIITHRPESVTFIATILNGLRDKRSELSLERLFKWKIILIFIFIFIFA</sequence>
<dbReference type="SFLD" id="SFLDS00019">
    <property type="entry name" value="Glutathione_Transferase_(cytos"/>
    <property type="match status" value="1"/>
</dbReference>
<evidence type="ECO:0000256" key="3">
    <source>
        <dbReference type="ARBA" id="ARBA00012452"/>
    </source>
</evidence>
<dbReference type="RefSeq" id="XP_014662552.1">
    <property type="nucleotide sequence ID" value="XM_014807066.1"/>
</dbReference>
<organism evidence="8 9">
    <name type="scientific">Priapulus caudatus</name>
    <name type="common">Priapulid worm</name>
    <dbReference type="NCBI Taxonomy" id="37621"/>
    <lineage>
        <taxon>Eukaryota</taxon>
        <taxon>Metazoa</taxon>
        <taxon>Ecdysozoa</taxon>
        <taxon>Scalidophora</taxon>
        <taxon>Priapulida</taxon>
        <taxon>Priapulimorpha</taxon>
        <taxon>Priapulimorphida</taxon>
        <taxon>Priapulidae</taxon>
        <taxon>Priapulus</taxon>
    </lineage>
</organism>
<comment type="catalytic activity">
    <reaction evidence="5">
        <text>RX + glutathione = an S-substituted glutathione + a halide anion + H(+)</text>
        <dbReference type="Rhea" id="RHEA:16437"/>
        <dbReference type="ChEBI" id="CHEBI:15378"/>
        <dbReference type="ChEBI" id="CHEBI:16042"/>
        <dbReference type="ChEBI" id="CHEBI:17792"/>
        <dbReference type="ChEBI" id="CHEBI:57925"/>
        <dbReference type="ChEBI" id="CHEBI:90779"/>
        <dbReference type="EC" id="2.5.1.18"/>
    </reaction>
</comment>
<dbReference type="InterPro" id="IPR040079">
    <property type="entry name" value="Glutathione_S-Trfase"/>
</dbReference>
<dbReference type="Gene3D" id="3.40.30.10">
    <property type="entry name" value="Glutaredoxin"/>
    <property type="match status" value="1"/>
</dbReference>
<evidence type="ECO:0000256" key="4">
    <source>
        <dbReference type="ARBA" id="ARBA00022679"/>
    </source>
</evidence>
<dbReference type="PANTHER" id="PTHR11571">
    <property type="entry name" value="GLUTATHIONE S-TRANSFERASE"/>
    <property type="match status" value="1"/>
</dbReference>
<evidence type="ECO:0000313" key="9">
    <source>
        <dbReference type="RefSeq" id="XP_014662552.1"/>
    </source>
</evidence>
<dbReference type="InterPro" id="IPR010987">
    <property type="entry name" value="Glutathione-S-Trfase_C-like"/>
</dbReference>
<evidence type="ECO:0000313" key="8">
    <source>
        <dbReference type="Proteomes" id="UP000695022"/>
    </source>
</evidence>
<dbReference type="InterPro" id="IPR050213">
    <property type="entry name" value="GST_superfamily"/>
</dbReference>
<gene>
    <name evidence="9" type="primary">LOC106805473</name>
</gene>
<dbReference type="PROSITE" id="PS50405">
    <property type="entry name" value="GST_CTER"/>
    <property type="match status" value="1"/>
</dbReference>
<dbReference type="PANTHER" id="PTHR11571:SF222">
    <property type="entry name" value="GLUTATHIONE TRANSFERASE"/>
    <property type="match status" value="1"/>
</dbReference>
<dbReference type="InterPro" id="IPR004045">
    <property type="entry name" value="Glutathione_S-Trfase_N"/>
</dbReference>
<dbReference type="SUPFAM" id="SSF47616">
    <property type="entry name" value="GST C-terminal domain-like"/>
    <property type="match status" value="1"/>
</dbReference>
<dbReference type="CDD" id="cd03075">
    <property type="entry name" value="GST_N_Mu"/>
    <property type="match status" value="1"/>
</dbReference>
<dbReference type="Pfam" id="PF02798">
    <property type="entry name" value="GST_N"/>
    <property type="match status" value="1"/>
</dbReference>
<comment type="function">
    <text evidence="1">Conjugation of reduced glutathione to a wide number of exogenous and endogenous hydrophobic electrophiles.</text>
</comment>
<keyword evidence="8" id="KW-1185">Reference proteome</keyword>
<dbReference type="InterPro" id="IPR036282">
    <property type="entry name" value="Glutathione-S-Trfase_C_sf"/>
</dbReference>
<dbReference type="InterPro" id="IPR004046">
    <property type="entry name" value="GST_C"/>
</dbReference>
<dbReference type="InterPro" id="IPR036249">
    <property type="entry name" value="Thioredoxin-like_sf"/>
</dbReference>
<evidence type="ECO:0000259" key="6">
    <source>
        <dbReference type="PROSITE" id="PS50404"/>
    </source>
</evidence>
<comment type="similarity">
    <text evidence="2">Belongs to the GST superfamily. Mu family.</text>
</comment>
<dbReference type="SFLD" id="SFLDG00363">
    <property type="entry name" value="AMPS_(cytGST):_Alpha-__Mu-__Pi"/>
    <property type="match status" value="1"/>
</dbReference>
<evidence type="ECO:0000259" key="7">
    <source>
        <dbReference type="PROSITE" id="PS50405"/>
    </source>
</evidence>
<dbReference type="Pfam" id="PF14497">
    <property type="entry name" value="GST_C_3"/>
    <property type="match status" value="1"/>
</dbReference>
<name>A0ABM1DRI1_PRICU</name>
<dbReference type="Gene3D" id="1.20.1050.10">
    <property type="match status" value="1"/>
</dbReference>
<feature type="domain" description="GST N-terminal" evidence="6">
    <location>
        <begin position="1"/>
        <end position="88"/>
    </location>
</feature>
<reference evidence="9" key="1">
    <citation type="submission" date="2025-08" db="UniProtKB">
        <authorList>
            <consortium name="RefSeq"/>
        </authorList>
    </citation>
    <scope>IDENTIFICATION</scope>
</reference>
<dbReference type="PROSITE" id="PS50404">
    <property type="entry name" value="GST_NTER"/>
    <property type="match status" value="1"/>
</dbReference>
<dbReference type="SFLD" id="SFLDG01205">
    <property type="entry name" value="AMPS.1"/>
    <property type="match status" value="1"/>
</dbReference>